<proteinExistence type="predicted"/>
<dbReference type="AlphaFoldDB" id="A0A6J6TZ11"/>
<reference evidence="1" key="1">
    <citation type="submission" date="2020-05" db="EMBL/GenBank/DDBJ databases">
        <authorList>
            <person name="Chiriac C."/>
            <person name="Salcher M."/>
            <person name="Ghai R."/>
            <person name="Kavagutti S V."/>
        </authorList>
    </citation>
    <scope>NUCLEOTIDE SEQUENCE</scope>
</reference>
<name>A0A6J6TZ11_9ZZZZ</name>
<protein>
    <submittedName>
        <fullName evidence="1">Unannotated protein</fullName>
    </submittedName>
</protein>
<dbReference type="EMBL" id="CAEZYZ010000140">
    <property type="protein sequence ID" value="CAB4752318.1"/>
    <property type="molecule type" value="Genomic_DNA"/>
</dbReference>
<evidence type="ECO:0000313" key="1">
    <source>
        <dbReference type="EMBL" id="CAB4752318.1"/>
    </source>
</evidence>
<sequence length="70" mass="7745">MQWTWRYEKADGTVVDALPDTVVSGGFPSQSEAESWIGESWRDLLEAGIDQVTLLEGDRVVYGPMGLQEA</sequence>
<accession>A0A6J6TZ11</accession>
<gene>
    <name evidence="1" type="ORF">UFOPK2810_00905</name>
    <name evidence="2" type="ORF">UFOPK3957_01603</name>
</gene>
<organism evidence="1">
    <name type="scientific">freshwater metagenome</name>
    <dbReference type="NCBI Taxonomy" id="449393"/>
    <lineage>
        <taxon>unclassified sequences</taxon>
        <taxon>metagenomes</taxon>
        <taxon>ecological metagenomes</taxon>
    </lineage>
</organism>
<evidence type="ECO:0000313" key="2">
    <source>
        <dbReference type="EMBL" id="CAB5001432.1"/>
    </source>
</evidence>
<dbReference type="EMBL" id="CAFBOM010000310">
    <property type="protein sequence ID" value="CAB5001432.1"/>
    <property type="molecule type" value="Genomic_DNA"/>
</dbReference>